<evidence type="ECO:0000313" key="1">
    <source>
        <dbReference type="EMBL" id="OTP77816.1"/>
    </source>
</evidence>
<organism evidence="1 2">
    <name type="scientific">Caballeronia sordidicola</name>
    <name type="common">Burkholderia sordidicola</name>
    <dbReference type="NCBI Taxonomy" id="196367"/>
    <lineage>
        <taxon>Bacteria</taxon>
        <taxon>Pseudomonadati</taxon>
        <taxon>Pseudomonadota</taxon>
        <taxon>Betaproteobacteria</taxon>
        <taxon>Burkholderiales</taxon>
        <taxon>Burkholderiaceae</taxon>
        <taxon>Caballeronia</taxon>
    </lineage>
</organism>
<name>A0A242N3U7_CABSO</name>
<dbReference type="AlphaFoldDB" id="A0A242N3U7"/>
<proteinExistence type="predicted"/>
<protein>
    <submittedName>
        <fullName evidence="1">Uncharacterized protein</fullName>
    </submittedName>
</protein>
<evidence type="ECO:0000313" key="2">
    <source>
        <dbReference type="Proteomes" id="UP000194546"/>
    </source>
</evidence>
<sequence length="53" mass="5420">MSAVEMVFGLFRHAFSASDVSSLGSADAAKADVAVAAQMHETRSSGAIHRPGS</sequence>
<comment type="caution">
    <text evidence="1">The sequence shown here is derived from an EMBL/GenBank/DDBJ whole genome shotgun (WGS) entry which is preliminary data.</text>
</comment>
<gene>
    <name evidence="1" type="ORF">PAMC26510_07995</name>
</gene>
<dbReference type="Proteomes" id="UP000194546">
    <property type="component" value="Unassembled WGS sequence"/>
</dbReference>
<accession>A0A242N3U7</accession>
<dbReference type="EMBL" id="NBTY01000051">
    <property type="protein sequence ID" value="OTP77816.1"/>
    <property type="molecule type" value="Genomic_DNA"/>
</dbReference>
<reference evidence="1 2" key="1">
    <citation type="submission" date="2017-03" db="EMBL/GenBank/DDBJ databases">
        <title>Genome analysis of strain PAMC 26510.</title>
        <authorList>
            <person name="Oh H.-M."/>
            <person name="Yang J.-A."/>
        </authorList>
    </citation>
    <scope>NUCLEOTIDE SEQUENCE [LARGE SCALE GENOMIC DNA]</scope>
    <source>
        <strain evidence="1 2">PAMC 26510</strain>
    </source>
</reference>